<gene>
    <name evidence="3" type="ORF">LX69_01004</name>
</gene>
<organism evidence="3 4">
    <name type="scientific">Breznakibacter xylanolyticus</name>
    <dbReference type="NCBI Taxonomy" id="990"/>
    <lineage>
        <taxon>Bacteria</taxon>
        <taxon>Pseudomonadati</taxon>
        <taxon>Bacteroidota</taxon>
        <taxon>Bacteroidia</taxon>
        <taxon>Marinilabiliales</taxon>
        <taxon>Marinilabiliaceae</taxon>
        <taxon>Breznakibacter</taxon>
    </lineage>
</organism>
<dbReference type="Proteomes" id="UP000249239">
    <property type="component" value="Unassembled WGS sequence"/>
</dbReference>
<accession>A0A2W7NDW4</accession>
<reference evidence="3 4" key="1">
    <citation type="submission" date="2018-06" db="EMBL/GenBank/DDBJ databases">
        <title>Genomic Encyclopedia of Archaeal and Bacterial Type Strains, Phase II (KMG-II): from individual species to whole genera.</title>
        <authorList>
            <person name="Goeker M."/>
        </authorList>
    </citation>
    <scope>NUCLEOTIDE SEQUENCE [LARGE SCALE GENOMIC DNA]</scope>
    <source>
        <strain evidence="3 4">DSM 6779</strain>
    </source>
</reference>
<feature type="signal peptide" evidence="1">
    <location>
        <begin position="1"/>
        <end position="24"/>
    </location>
</feature>
<dbReference type="Pfam" id="PF18329">
    <property type="entry name" value="SGBP_B_XBD"/>
    <property type="match status" value="1"/>
</dbReference>
<dbReference type="OrthoDB" id="660167at2"/>
<name>A0A2W7NDW4_9BACT</name>
<feature type="chain" id="PRO_5016030547" description="Surface glycan-binding protein B xyloglucan binding domain-containing protein" evidence="1">
    <location>
        <begin position="25"/>
        <end position="459"/>
    </location>
</feature>
<dbReference type="Gene3D" id="2.60.40.10">
    <property type="entry name" value="Immunoglobulins"/>
    <property type="match status" value="2"/>
</dbReference>
<proteinExistence type="predicted"/>
<keyword evidence="1" id="KW-0732">Signal</keyword>
<keyword evidence="4" id="KW-1185">Reference proteome</keyword>
<protein>
    <recommendedName>
        <fullName evidence="2">Surface glycan-binding protein B xyloglucan binding domain-containing protein</fullName>
    </recommendedName>
</protein>
<dbReference type="InterPro" id="IPR040475">
    <property type="entry name" value="SGBP_B_XBD"/>
</dbReference>
<evidence type="ECO:0000313" key="3">
    <source>
        <dbReference type="EMBL" id="PZX18611.1"/>
    </source>
</evidence>
<feature type="domain" description="Surface glycan-binding protein B xyloglucan binding" evidence="2">
    <location>
        <begin position="216"/>
        <end position="444"/>
    </location>
</feature>
<dbReference type="InterPro" id="IPR013783">
    <property type="entry name" value="Ig-like_fold"/>
</dbReference>
<comment type="caution">
    <text evidence="3">The sequence shown here is derived from an EMBL/GenBank/DDBJ whole genome shotgun (WGS) entry which is preliminary data.</text>
</comment>
<evidence type="ECO:0000256" key="1">
    <source>
        <dbReference type="SAM" id="SignalP"/>
    </source>
</evidence>
<dbReference type="RefSeq" id="WP_111444717.1">
    <property type="nucleotide sequence ID" value="NZ_QKZK01000006.1"/>
</dbReference>
<dbReference type="AlphaFoldDB" id="A0A2W7NDW4"/>
<dbReference type="EMBL" id="QKZK01000006">
    <property type="protein sequence ID" value="PZX18611.1"/>
    <property type="molecule type" value="Genomic_DNA"/>
</dbReference>
<sequence>MKMKKYIWLWLVMVLAAVNFTACEKDSDDSGSTPITVIGIYLEDADSDVKDRPVTFVRKGQVLRIEGTGLAGMLKVYVNGHSTYFNPVFVTDNSMLIQIDKKTPIMDADASVRNKIKLVKSGTELTYDFQVRDAAPSVSSISHTMPQVGEPVIIYGSGLTEITKVVFPGNIEVTEGIVSDPDGEYVLVTMPEGVSEEGGAIFIEGSNGGAYTPAYFNFKKGVLLNFDGLGTHGSWGSATSMIKADDLESAVIGIGNTSQGKYCAHRPARIAEFGQNKNRLSEVWTAGNDVDDWRGQLTPYIPATTPVSEVAFQFDIYVPKAWSNTGFLKICLYNSFNGGEWSGNTYNYVPWIVEKTVTPYQTEGWVTVTIPFNKFYSFSATDKTFTFENVLAAREAASWRNFGFYFENSDFKLSNITGSTTDEGIEFASSVTSIDVYTDNWRVVSLNTPTYSDFPETAE</sequence>
<evidence type="ECO:0000259" key="2">
    <source>
        <dbReference type="Pfam" id="PF18329"/>
    </source>
</evidence>
<dbReference type="GO" id="GO:0030247">
    <property type="term" value="F:polysaccharide binding"/>
    <property type="evidence" value="ECO:0007669"/>
    <property type="project" value="InterPro"/>
</dbReference>
<evidence type="ECO:0000313" key="4">
    <source>
        <dbReference type="Proteomes" id="UP000249239"/>
    </source>
</evidence>